<reference evidence="1" key="1">
    <citation type="submission" date="2023-12" db="EMBL/GenBank/DDBJ databases">
        <title>Genome assembly of Anisodus tanguticus.</title>
        <authorList>
            <person name="Wang Y.-J."/>
        </authorList>
    </citation>
    <scope>NUCLEOTIDE SEQUENCE</scope>
    <source>
        <strain evidence="1">KB-2021</strain>
        <tissue evidence="1">Leaf</tissue>
    </source>
</reference>
<protein>
    <submittedName>
        <fullName evidence="1">Uncharacterized protein</fullName>
    </submittedName>
</protein>
<sequence>MSRQPSAKWLEIYYKDLDNKHREEIIQFWKIMHNYFYEKYGKEDEKQNDSEKQKMQEAVFTLLASKKDNPLFPDLPEEELSALQLEIEKKVWPSAKQISGEKPIT</sequence>
<organism evidence="1 2">
    <name type="scientific">Anisodus tanguticus</name>
    <dbReference type="NCBI Taxonomy" id="243964"/>
    <lineage>
        <taxon>Eukaryota</taxon>
        <taxon>Viridiplantae</taxon>
        <taxon>Streptophyta</taxon>
        <taxon>Embryophyta</taxon>
        <taxon>Tracheophyta</taxon>
        <taxon>Spermatophyta</taxon>
        <taxon>Magnoliopsida</taxon>
        <taxon>eudicotyledons</taxon>
        <taxon>Gunneridae</taxon>
        <taxon>Pentapetalae</taxon>
        <taxon>asterids</taxon>
        <taxon>lamiids</taxon>
        <taxon>Solanales</taxon>
        <taxon>Solanaceae</taxon>
        <taxon>Solanoideae</taxon>
        <taxon>Hyoscyameae</taxon>
        <taxon>Anisodus</taxon>
    </lineage>
</organism>
<keyword evidence="2" id="KW-1185">Reference proteome</keyword>
<evidence type="ECO:0000313" key="1">
    <source>
        <dbReference type="EMBL" id="KAK4337458.1"/>
    </source>
</evidence>
<proteinExistence type="predicted"/>
<dbReference type="AlphaFoldDB" id="A0AAE1QRM1"/>
<name>A0AAE1QRM1_9SOLA</name>
<evidence type="ECO:0000313" key="2">
    <source>
        <dbReference type="Proteomes" id="UP001291623"/>
    </source>
</evidence>
<comment type="caution">
    <text evidence="1">The sequence shown here is derived from an EMBL/GenBank/DDBJ whole genome shotgun (WGS) entry which is preliminary data.</text>
</comment>
<dbReference type="Proteomes" id="UP001291623">
    <property type="component" value="Unassembled WGS sequence"/>
</dbReference>
<accession>A0AAE1QRM1</accession>
<dbReference type="EMBL" id="JAVYJV010000025">
    <property type="protein sequence ID" value="KAK4337458.1"/>
    <property type="molecule type" value="Genomic_DNA"/>
</dbReference>
<gene>
    <name evidence="1" type="ORF">RND71_043785</name>
</gene>